<dbReference type="Gene3D" id="3.30.70.100">
    <property type="match status" value="1"/>
</dbReference>
<organism evidence="2 3">
    <name type="scientific">Rhodoferax aquaticus</name>
    <dbReference type="NCBI Taxonomy" id="2527691"/>
    <lineage>
        <taxon>Bacteria</taxon>
        <taxon>Pseudomonadati</taxon>
        <taxon>Pseudomonadota</taxon>
        <taxon>Betaproteobacteria</taxon>
        <taxon>Burkholderiales</taxon>
        <taxon>Comamonadaceae</taxon>
        <taxon>Rhodoferax</taxon>
    </lineage>
</organism>
<protein>
    <recommendedName>
        <fullName evidence="1">BLUF domain-containing protein</fullName>
    </recommendedName>
</protein>
<reference evidence="3" key="2">
    <citation type="journal article" date="2020" name="Int. J. Syst. Evol. Microbiol.">
        <title>Genomic insights into a novel species Rhodoferax aquaticus sp. nov., isolated from freshwater.</title>
        <authorList>
            <person name="Li T."/>
            <person name="Zhuo Y."/>
            <person name="Jin C.Z."/>
            <person name="Wu X."/>
            <person name="Ko S.R."/>
            <person name="Jin F.J."/>
            <person name="Ahn C.Y."/>
            <person name="Oh H.M."/>
            <person name="Lee H.G."/>
            <person name="Jin L."/>
        </authorList>
    </citation>
    <scope>NUCLEOTIDE SEQUENCE [LARGE SCALE GENOMIC DNA]</scope>
    <source>
        <strain evidence="3">Gr-4</strain>
    </source>
</reference>
<evidence type="ECO:0000259" key="1">
    <source>
        <dbReference type="PROSITE" id="PS50925"/>
    </source>
</evidence>
<gene>
    <name evidence="2" type="ORF">EXZ61_03470</name>
</gene>
<dbReference type="SUPFAM" id="SSF54975">
    <property type="entry name" value="Acylphosphatase/BLUF domain-like"/>
    <property type="match status" value="1"/>
</dbReference>
<dbReference type="SMART" id="SM01034">
    <property type="entry name" value="BLUF"/>
    <property type="match status" value="1"/>
</dbReference>
<dbReference type="GO" id="GO:0009882">
    <property type="term" value="F:blue light photoreceptor activity"/>
    <property type="evidence" value="ECO:0007669"/>
    <property type="project" value="InterPro"/>
</dbReference>
<dbReference type="RefSeq" id="WP_142809056.1">
    <property type="nucleotide sequence ID" value="NZ_CP036282.1"/>
</dbReference>
<dbReference type="Proteomes" id="UP000317365">
    <property type="component" value="Chromosome"/>
</dbReference>
<reference evidence="3" key="1">
    <citation type="submission" date="2019-02" db="EMBL/GenBank/DDBJ databases">
        <title>Complete genome sequence of Rhodoferax sp. Gr-4.</title>
        <authorList>
            <person name="Jin L."/>
        </authorList>
    </citation>
    <scope>NUCLEOTIDE SEQUENCE [LARGE SCALE GENOMIC DNA]</scope>
    <source>
        <strain evidence="3">Gr-4</strain>
    </source>
</reference>
<name>A0A515EKX6_9BURK</name>
<dbReference type="InterPro" id="IPR036046">
    <property type="entry name" value="Acylphosphatase-like_dom_sf"/>
</dbReference>
<evidence type="ECO:0000313" key="2">
    <source>
        <dbReference type="EMBL" id="QDL53308.1"/>
    </source>
</evidence>
<dbReference type="PROSITE" id="PS50925">
    <property type="entry name" value="BLUF"/>
    <property type="match status" value="1"/>
</dbReference>
<dbReference type="KEGG" id="rhg:EXZ61_03470"/>
<feature type="domain" description="BLUF" evidence="1">
    <location>
        <begin position="12"/>
        <end position="102"/>
    </location>
</feature>
<proteinExistence type="predicted"/>
<keyword evidence="3" id="KW-1185">Reference proteome</keyword>
<sequence length="153" mass="16545">MVAPNEKMPLDFLRLVYVSSLVDEYGFALAPLLTTLSRDYVAGQVSSLTVFANGSLMQMLEGERAPVRTAFAHVRAEPVHFGITLLVEDPIAEPSIGGTHLGLLQFVHEIGRTMSPSVELFQLSPTELSKRLPANDVLPLFTSFASGSRGVAC</sequence>
<dbReference type="AlphaFoldDB" id="A0A515EKX6"/>
<accession>A0A515EKX6</accession>
<dbReference type="InterPro" id="IPR007024">
    <property type="entry name" value="BLUF_domain"/>
</dbReference>
<dbReference type="GO" id="GO:0071949">
    <property type="term" value="F:FAD binding"/>
    <property type="evidence" value="ECO:0007669"/>
    <property type="project" value="InterPro"/>
</dbReference>
<dbReference type="EMBL" id="CP036282">
    <property type="protein sequence ID" value="QDL53308.1"/>
    <property type="molecule type" value="Genomic_DNA"/>
</dbReference>
<dbReference type="Pfam" id="PF04940">
    <property type="entry name" value="BLUF"/>
    <property type="match status" value="1"/>
</dbReference>
<evidence type="ECO:0000313" key="3">
    <source>
        <dbReference type="Proteomes" id="UP000317365"/>
    </source>
</evidence>